<dbReference type="Proteomes" id="UP000004105">
    <property type="component" value="Unassembled WGS sequence"/>
</dbReference>
<gene>
    <name evidence="3" type="ORF">HMPREF9123_0238</name>
</gene>
<reference evidence="3 4" key="1">
    <citation type="submission" date="2011-02" db="EMBL/GenBank/DDBJ databases">
        <authorList>
            <person name="Muzny D."/>
            <person name="Qin X."/>
            <person name="Deng J."/>
            <person name="Jiang H."/>
            <person name="Liu Y."/>
            <person name="Qu J."/>
            <person name="Song X.-Z."/>
            <person name="Zhang L."/>
            <person name="Thornton R."/>
            <person name="Coyle M."/>
            <person name="Francisco L."/>
            <person name="Jackson L."/>
            <person name="Javaid M."/>
            <person name="Korchina V."/>
            <person name="Kovar C."/>
            <person name="Mata R."/>
            <person name="Mathew T."/>
            <person name="Ngo R."/>
            <person name="Nguyen L."/>
            <person name="Nguyen N."/>
            <person name="Okwuonu G."/>
            <person name="Ongeri F."/>
            <person name="Pham C."/>
            <person name="Simmons D."/>
            <person name="Wilczek-Boney K."/>
            <person name="Hale W."/>
            <person name="Jakkamsetti A."/>
            <person name="Pham P."/>
            <person name="Ruth R."/>
            <person name="San Lucas F."/>
            <person name="Warren J."/>
            <person name="Zhang J."/>
            <person name="Zhao Z."/>
            <person name="Zhou C."/>
            <person name="Zhu D."/>
            <person name="Lee S."/>
            <person name="Bess C."/>
            <person name="Blankenburg K."/>
            <person name="Forbes L."/>
            <person name="Fu Q."/>
            <person name="Gubbala S."/>
            <person name="Hirani K."/>
            <person name="Jayaseelan J.C."/>
            <person name="Lara F."/>
            <person name="Munidasa M."/>
            <person name="Palculict T."/>
            <person name="Patil S."/>
            <person name="Pu L.-L."/>
            <person name="Saada N."/>
            <person name="Tang L."/>
            <person name="Weissenberger G."/>
            <person name="Zhu Y."/>
            <person name="Hemphill L."/>
            <person name="Shang Y."/>
            <person name="Youmans B."/>
            <person name="Ayvaz T."/>
            <person name="Ross M."/>
            <person name="Santibanez J."/>
            <person name="Aqrawi P."/>
            <person name="Gross S."/>
            <person name="Joshi V."/>
            <person name="Fowler G."/>
            <person name="Nazareth L."/>
            <person name="Reid J."/>
            <person name="Worley K."/>
            <person name="Petrosino J."/>
            <person name="Highlander S."/>
            <person name="Gibbs R."/>
        </authorList>
    </citation>
    <scope>NUCLEOTIDE SEQUENCE [LARGE SCALE GENOMIC DNA]</scope>
    <source>
        <strain evidence="3 4">ATCC BAA-1200</strain>
    </source>
</reference>
<dbReference type="Pfam" id="PF05433">
    <property type="entry name" value="Rick_17kDa_Anti"/>
    <property type="match status" value="1"/>
</dbReference>
<evidence type="ECO:0000313" key="4">
    <source>
        <dbReference type="Proteomes" id="UP000004105"/>
    </source>
</evidence>
<protein>
    <submittedName>
        <fullName evidence="3">Rickettsia surface antigen superfamily protein</fullName>
    </submittedName>
</protein>
<organism evidence="3 4">
    <name type="scientific">Neisseria bacilliformis ATCC BAA-1200</name>
    <dbReference type="NCBI Taxonomy" id="888742"/>
    <lineage>
        <taxon>Bacteria</taxon>
        <taxon>Pseudomonadati</taxon>
        <taxon>Pseudomonadota</taxon>
        <taxon>Betaproteobacteria</taxon>
        <taxon>Neisseriales</taxon>
        <taxon>Neisseriaceae</taxon>
        <taxon>Neisseria</taxon>
    </lineage>
</organism>
<evidence type="ECO:0000256" key="1">
    <source>
        <dbReference type="SAM" id="SignalP"/>
    </source>
</evidence>
<dbReference type="GO" id="GO:0019867">
    <property type="term" value="C:outer membrane"/>
    <property type="evidence" value="ECO:0007669"/>
    <property type="project" value="InterPro"/>
</dbReference>
<feature type="domain" description="Glycine zipper 2TM" evidence="2">
    <location>
        <begin position="40"/>
        <end position="75"/>
    </location>
</feature>
<comment type="caution">
    <text evidence="3">The sequence shown here is derived from an EMBL/GenBank/DDBJ whole genome shotgun (WGS) entry which is preliminary data.</text>
</comment>
<evidence type="ECO:0000313" key="3">
    <source>
        <dbReference type="EMBL" id="EGF12032.1"/>
    </source>
</evidence>
<proteinExistence type="predicted"/>
<feature type="signal peptide" evidence="1">
    <location>
        <begin position="1"/>
        <end position="31"/>
    </location>
</feature>
<accession>F2B928</accession>
<dbReference type="HOGENOM" id="CLU_158447_1_0_4"/>
<keyword evidence="4" id="KW-1185">Reference proteome</keyword>
<dbReference type="EMBL" id="AFAY01000004">
    <property type="protein sequence ID" value="EGF12032.1"/>
    <property type="molecule type" value="Genomic_DNA"/>
</dbReference>
<evidence type="ECO:0000259" key="2">
    <source>
        <dbReference type="Pfam" id="PF05433"/>
    </source>
</evidence>
<name>F2B928_9NEIS</name>
<keyword evidence="1" id="KW-0732">Signal</keyword>
<dbReference type="STRING" id="267212.GCA_001063965_00026"/>
<dbReference type="InterPro" id="IPR008816">
    <property type="entry name" value="Gly_zipper_2TM_dom"/>
</dbReference>
<dbReference type="AlphaFoldDB" id="F2B928"/>
<feature type="chain" id="PRO_5003275430" evidence="1">
    <location>
        <begin position="32"/>
        <end position="79"/>
    </location>
</feature>
<sequence length="79" mass="7882">MAFFYQGVHMKPLFVKTAALIALTASLSACNGLTQTQRNTATGAVIGGVAGNLIGGDTGSTLGGAALGGVIGSQVHRHR</sequence>